<dbReference type="GO" id="GO:0016020">
    <property type="term" value="C:membrane"/>
    <property type="evidence" value="ECO:0007669"/>
    <property type="project" value="UniProtKB-SubCell"/>
</dbReference>
<evidence type="ECO:0000259" key="9">
    <source>
        <dbReference type="PROSITE" id="PS50922"/>
    </source>
</evidence>
<feature type="transmembrane region" description="Helical" evidence="8">
    <location>
        <begin position="63"/>
        <end position="81"/>
    </location>
</feature>
<dbReference type="Proteomes" id="UP000193920">
    <property type="component" value="Unassembled WGS sequence"/>
</dbReference>
<feature type="transmembrane region" description="Helical" evidence="8">
    <location>
        <begin position="188"/>
        <end position="206"/>
    </location>
</feature>
<dbReference type="PIRSF" id="PIRSF005225">
    <property type="entry name" value="LAG1_LAC1"/>
    <property type="match status" value="1"/>
</dbReference>
<dbReference type="PROSITE" id="PS50922">
    <property type="entry name" value="TLC"/>
    <property type="match status" value="1"/>
</dbReference>
<sequence length="357" mass="41837">MAGTNKKSKNEKKQKKFNIFNLFSIIFIIVFTWYSYETYKFYTKHKAIASKDEKLIYPPDPKILIPTIPGCIIITLLRKFLISKFKIISNKIVRRDKPDRDSRVDKCATQIYKSLNYISLSIIGFVLLKNENYFPKELGGNGDIEQMWVDLPYQNQSKNIYYYYVIALSYHLHSLIDQFKYYGKPSFGDMMLHHIITIGLILFSFFNNYARIGTLVLFVHDISDIFGALTKMSMHLSYEIITIFNYIMMLVLWAYFRLYVYPFKVINSALKQVPYPHHEKNKFLILLMASLVVLHVYWFGTFLIVFVNYAITKEVVNAHEDGFDKLQINKERENEKKAKSKSNSKAKAKGKSKAKAN</sequence>
<organism evidence="10 11">
    <name type="scientific">Neocallimastix californiae</name>
    <dbReference type="NCBI Taxonomy" id="1754190"/>
    <lineage>
        <taxon>Eukaryota</taxon>
        <taxon>Fungi</taxon>
        <taxon>Fungi incertae sedis</taxon>
        <taxon>Chytridiomycota</taxon>
        <taxon>Chytridiomycota incertae sedis</taxon>
        <taxon>Neocallimastigomycetes</taxon>
        <taxon>Neocallimastigales</taxon>
        <taxon>Neocallimastigaceae</taxon>
        <taxon>Neocallimastix</taxon>
    </lineage>
</organism>
<dbReference type="InterPro" id="IPR016439">
    <property type="entry name" value="Lag1/Lac1-like"/>
</dbReference>
<accession>A0A1Y2BG02</accession>
<keyword evidence="4 8" id="KW-1133">Transmembrane helix</keyword>
<dbReference type="PANTHER" id="PTHR12560:SF0">
    <property type="entry name" value="LD18904P"/>
    <property type="match status" value="1"/>
</dbReference>
<evidence type="ECO:0000256" key="8">
    <source>
        <dbReference type="SAM" id="Phobius"/>
    </source>
</evidence>
<feature type="transmembrane region" description="Helical" evidence="8">
    <location>
        <begin position="160"/>
        <end position="176"/>
    </location>
</feature>
<dbReference type="AlphaFoldDB" id="A0A1Y2BG02"/>
<feature type="compositionally biased region" description="Basic residues" evidence="7">
    <location>
        <begin position="338"/>
        <end position="357"/>
    </location>
</feature>
<proteinExistence type="inferred from homology"/>
<name>A0A1Y2BG02_9FUNG</name>
<gene>
    <name evidence="10" type="ORF">LY90DRAFT_460009</name>
</gene>
<reference evidence="10 11" key="1">
    <citation type="submission" date="2016-08" db="EMBL/GenBank/DDBJ databases">
        <title>A Parts List for Fungal Cellulosomes Revealed by Comparative Genomics.</title>
        <authorList>
            <consortium name="DOE Joint Genome Institute"/>
            <person name="Haitjema C.H."/>
            <person name="Gilmore S.P."/>
            <person name="Henske J.K."/>
            <person name="Solomon K.V."/>
            <person name="De Groot R."/>
            <person name="Kuo A."/>
            <person name="Mondo S.J."/>
            <person name="Salamov A.A."/>
            <person name="Labutti K."/>
            <person name="Zhao Z."/>
            <person name="Chiniquy J."/>
            <person name="Barry K."/>
            <person name="Brewer H.M."/>
            <person name="Purvine S.O."/>
            <person name="Wright A.T."/>
            <person name="Boxma B."/>
            <person name="Van Alen T."/>
            <person name="Hackstein J.H."/>
            <person name="Baker S.E."/>
            <person name="Grigoriev I.V."/>
            <person name="O'Malley M.A."/>
        </authorList>
    </citation>
    <scope>NUCLEOTIDE SEQUENCE [LARGE SCALE GENOMIC DNA]</scope>
    <source>
        <strain evidence="10 11">G1</strain>
    </source>
</reference>
<dbReference type="OrthoDB" id="537032at2759"/>
<feature type="region of interest" description="Disordered" evidence="7">
    <location>
        <begin position="329"/>
        <end position="357"/>
    </location>
</feature>
<keyword evidence="5 6" id="KW-0472">Membrane</keyword>
<evidence type="ECO:0000256" key="4">
    <source>
        <dbReference type="ARBA" id="ARBA00022989"/>
    </source>
</evidence>
<comment type="similarity">
    <text evidence="2">Belongs to the sphingosine N-acyltransferase family.</text>
</comment>
<dbReference type="Pfam" id="PF03798">
    <property type="entry name" value="TRAM_LAG1_CLN8"/>
    <property type="match status" value="1"/>
</dbReference>
<dbReference type="SMART" id="SM00724">
    <property type="entry name" value="TLC"/>
    <property type="match status" value="1"/>
</dbReference>
<evidence type="ECO:0000256" key="3">
    <source>
        <dbReference type="ARBA" id="ARBA00022692"/>
    </source>
</evidence>
<evidence type="ECO:0000256" key="2">
    <source>
        <dbReference type="ARBA" id="ARBA00009808"/>
    </source>
</evidence>
<protein>
    <submittedName>
        <fullName evidence="10">LAG1-domain-containing protein</fullName>
    </submittedName>
</protein>
<dbReference type="GO" id="GO:0046513">
    <property type="term" value="P:ceramide biosynthetic process"/>
    <property type="evidence" value="ECO:0007669"/>
    <property type="project" value="InterPro"/>
</dbReference>
<comment type="caution">
    <text evidence="10">The sequence shown here is derived from an EMBL/GenBank/DDBJ whole genome shotgun (WGS) entry which is preliminary data.</text>
</comment>
<evidence type="ECO:0000256" key="5">
    <source>
        <dbReference type="ARBA" id="ARBA00023136"/>
    </source>
</evidence>
<feature type="transmembrane region" description="Helical" evidence="8">
    <location>
        <begin position="283"/>
        <end position="307"/>
    </location>
</feature>
<dbReference type="GO" id="GO:0050291">
    <property type="term" value="F:sphingosine N-acyltransferase activity"/>
    <property type="evidence" value="ECO:0007669"/>
    <property type="project" value="InterPro"/>
</dbReference>
<feature type="transmembrane region" description="Helical" evidence="8">
    <location>
        <begin position="17"/>
        <end position="36"/>
    </location>
</feature>
<dbReference type="STRING" id="1754190.A0A1Y2BG02"/>
<evidence type="ECO:0000313" key="10">
    <source>
        <dbReference type="EMBL" id="ORY33646.1"/>
    </source>
</evidence>
<evidence type="ECO:0000256" key="7">
    <source>
        <dbReference type="SAM" id="MobiDB-lite"/>
    </source>
</evidence>
<dbReference type="PANTHER" id="PTHR12560">
    <property type="entry name" value="LONGEVITY ASSURANCE FACTOR 1 LAG1"/>
    <property type="match status" value="1"/>
</dbReference>
<keyword evidence="3 6" id="KW-0812">Transmembrane</keyword>
<evidence type="ECO:0000313" key="11">
    <source>
        <dbReference type="Proteomes" id="UP000193920"/>
    </source>
</evidence>
<evidence type="ECO:0000256" key="1">
    <source>
        <dbReference type="ARBA" id="ARBA00004141"/>
    </source>
</evidence>
<feature type="transmembrane region" description="Helical" evidence="8">
    <location>
        <begin position="236"/>
        <end position="256"/>
    </location>
</feature>
<comment type="subcellular location">
    <subcellularLocation>
        <location evidence="1">Membrane</location>
        <topology evidence="1">Multi-pass membrane protein</topology>
    </subcellularLocation>
</comment>
<evidence type="ECO:0000256" key="6">
    <source>
        <dbReference type="PROSITE-ProRule" id="PRU00205"/>
    </source>
</evidence>
<dbReference type="GO" id="GO:0005783">
    <property type="term" value="C:endoplasmic reticulum"/>
    <property type="evidence" value="ECO:0007669"/>
    <property type="project" value="TreeGrafter"/>
</dbReference>
<feature type="domain" description="TLC" evidence="9">
    <location>
        <begin position="102"/>
        <end position="311"/>
    </location>
</feature>
<dbReference type="InterPro" id="IPR006634">
    <property type="entry name" value="TLC-dom"/>
</dbReference>
<dbReference type="EMBL" id="MCOG01000159">
    <property type="protein sequence ID" value="ORY33646.1"/>
    <property type="molecule type" value="Genomic_DNA"/>
</dbReference>
<keyword evidence="11" id="KW-1185">Reference proteome</keyword>